<protein>
    <submittedName>
        <fullName evidence="1">Uncharacterized protein</fullName>
    </submittedName>
</protein>
<organism evidence="1 2">
    <name type="scientific">Sorghum bicolor</name>
    <name type="common">Sorghum</name>
    <name type="synonym">Sorghum vulgare</name>
    <dbReference type="NCBI Taxonomy" id="4558"/>
    <lineage>
        <taxon>Eukaryota</taxon>
        <taxon>Viridiplantae</taxon>
        <taxon>Streptophyta</taxon>
        <taxon>Embryophyta</taxon>
        <taxon>Tracheophyta</taxon>
        <taxon>Spermatophyta</taxon>
        <taxon>Magnoliopsida</taxon>
        <taxon>Liliopsida</taxon>
        <taxon>Poales</taxon>
        <taxon>Poaceae</taxon>
        <taxon>PACMAD clade</taxon>
        <taxon>Panicoideae</taxon>
        <taxon>Andropogonodae</taxon>
        <taxon>Andropogoneae</taxon>
        <taxon>Sorghinae</taxon>
        <taxon>Sorghum</taxon>
    </lineage>
</organism>
<evidence type="ECO:0000313" key="1">
    <source>
        <dbReference type="EMBL" id="KAG0520696.1"/>
    </source>
</evidence>
<reference evidence="1" key="2">
    <citation type="submission" date="2020-10" db="EMBL/GenBank/DDBJ databases">
        <authorList>
            <person name="Cooper E.A."/>
            <person name="Brenton Z.W."/>
            <person name="Flinn B.S."/>
            <person name="Jenkins J."/>
            <person name="Shu S."/>
            <person name="Flowers D."/>
            <person name="Luo F."/>
            <person name="Wang Y."/>
            <person name="Xia P."/>
            <person name="Barry K."/>
            <person name="Daum C."/>
            <person name="Lipzen A."/>
            <person name="Yoshinaga Y."/>
            <person name="Schmutz J."/>
            <person name="Saski C."/>
            <person name="Vermerris W."/>
            <person name="Kresovich S."/>
        </authorList>
    </citation>
    <scope>NUCLEOTIDE SEQUENCE</scope>
</reference>
<name>A0A921QFF2_SORBI</name>
<sequence>MVAAISRAPVGYKWPSSQKSRTTLLDAGKRNVEQDLTPITNTWSKNISLYSDSVWDA</sequence>
<dbReference type="EMBL" id="CM027687">
    <property type="protein sequence ID" value="KAG0520696.1"/>
    <property type="molecule type" value="Genomic_DNA"/>
</dbReference>
<comment type="caution">
    <text evidence="1">The sequence shown here is derived from an EMBL/GenBank/DDBJ whole genome shotgun (WGS) entry which is preliminary data.</text>
</comment>
<gene>
    <name evidence="1" type="ORF">BDA96_08G096300</name>
</gene>
<evidence type="ECO:0000313" key="2">
    <source>
        <dbReference type="Proteomes" id="UP000807115"/>
    </source>
</evidence>
<proteinExistence type="predicted"/>
<dbReference type="Proteomes" id="UP000807115">
    <property type="component" value="Chromosome 8"/>
</dbReference>
<reference evidence="1" key="1">
    <citation type="journal article" date="2019" name="BMC Genomics">
        <title>A new reference genome for Sorghum bicolor reveals high levels of sequence similarity between sweet and grain genotypes: implications for the genetics of sugar metabolism.</title>
        <authorList>
            <person name="Cooper E.A."/>
            <person name="Brenton Z.W."/>
            <person name="Flinn B.S."/>
            <person name="Jenkins J."/>
            <person name="Shu S."/>
            <person name="Flowers D."/>
            <person name="Luo F."/>
            <person name="Wang Y."/>
            <person name="Xia P."/>
            <person name="Barry K."/>
            <person name="Daum C."/>
            <person name="Lipzen A."/>
            <person name="Yoshinaga Y."/>
            <person name="Schmutz J."/>
            <person name="Saski C."/>
            <person name="Vermerris W."/>
            <person name="Kresovich S."/>
        </authorList>
    </citation>
    <scope>NUCLEOTIDE SEQUENCE</scope>
</reference>
<dbReference type="AlphaFoldDB" id="A0A921QFF2"/>
<accession>A0A921QFF2</accession>